<organism evidence="1 2">
    <name type="scientific">Roseospira marina</name>
    <dbReference type="NCBI Taxonomy" id="140057"/>
    <lineage>
        <taxon>Bacteria</taxon>
        <taxon>Pseudomonadati</taxon>
        <taxon>Pseudomonadota</taxon>
        <taxon>Alphaproteobacteria</taxon>
        <taxon>Rhodospirillales</taxon>
        <taxon>Rhodospirillaceae</taxon>
        <taxon>Roseospira</taxon>
    </lineage>
</organism>
<dbReference type="RefSeq" id="WP_150062450.1">
    <property type="nucleotide sequence ID" value="NZ_JACHII010000019.1"/>
</dbReference>
<dbReference type="AlphaFoldDB" id="A0A5M6IAU5"/>
<sequence length="524" mass="58306">MSRQEAINKKVLELLGRFDSVDVSALMAEISQVDAKAILQSGVLVDSKGVVRLGQVGVMEALLTLALGGKPTIALPKSMAPVRNALILFLKLNNTDTFGYGAEDTPGKWAFRILDMLFLRFAETNTLTIRDRLVLLRVSENPVWQAAFTTALQLYLQLEKGGTDFIRKVDNPAVGAAGKAFKSAVEIRRARIPKVKYGNPLAGFKEITEYSIGQYFEGADLNDAMSQALVQAQLGTAGDEGKVRFARFLAENRITPDMFPTTVSQLYSVVGQAIQFQPTEEETSLTLYAFAKTQGQQKQIERVFANFAEPAFSVAAKLARLMSFEGLDAGDAAGLITRWMRETRALRDIRHTDLKLHVQAVVEGMPADEMSHFSAFRQGRTLSGNIADKELQSYVETRCRLLTLNAVNRKMRRVEETVGEQMKAAEMFVNRPGKQVLKDMTFGMEDFFRTLQGVFRDIFEASDKTRQMQVQQLDAFTKKYGPLSTVSLLTPREPDMPTGKWIEQSRKKLNTVPAHFFGTLTAGT</sequence>
<name>A0A5M6IAU5_9PROT</name>
<keyword evidence="2" id="KW-1185">Reference proteome</keyword>
<evidence type="ECO:0000313" key="2">
    <source>
        <dbReference type="Proteomes" id="UP000324065"/>
    </source>
</evidence>
<dbReference type="EMBL" id="VWPJ01000009">
    <property type="protein sequence ID" value="KAA5605400.1"/>
    <property type="molecule type" value="Genomic_DNA"/>
</dbReference>
<evidence type="ECO:0000313" key="1">
    <source>
        <dbReference type="EMBL" id="KAA5605400.1"/>
    </source>
</evidence>
<accession>A0A5M6IAU5</accession>
<gene>
    <name evidence="1" type="ORF">F1188_10880</name>
</gene>
<reference evidence="1 2" key="1">
    <citation type="submission" date="2019-09" db="EMBL/GenBank/DDBJ databases">
        <title>Genome sequence of Roseospira marina, one of the more divergent members of the non-sulfur purple photosynthetic bacterial family, the Rhodospirillaceae.</title>
        <authorList>
            <person name="Meyer T."/>
            <person name="Kyndt J."/>
        </authorList>
    </citation>
    <scope>NUCLEOTIDE SEQUENCE [LARGE SCALE GENOMIC DNA]</scope>
    <source>
        <strain evidence="1 2">DSM 15113</strain>
    </source>
</reference>
<dbReference type="OrthoDB" id="7316838at2"/>
<proteinExistence type="predicted"/>
<protein>
    <submittedName>
        <fullName evidence="1">Uncharacterized protein</fullName>
    </submittedName>
</protein>
<dbReference type="Proteomes" id="UP000324065">
    <property type="component" value="Unassembled WGS sequence"/>
</dbReference>
<comment type="caution">
    <text evidence="1">The sequence shown here is derived from an EMBL/GenBank/DDBJ whole genome shotgun (WGS) entry which is preliminary data.</text>
</comment>